<dbReference type="CDD" id="cd22908">
    <property type="entry name" value="HFD_NFYC-like"/>
    <property type="match status" value="1"/>
</dbReference>
<dbReference type="InterPro" id="IPR007125">
    <property type="entry name" value="H2A/H2B/H3"/>
</dbReference>
<dbReference type="OrthoDB" id="636685at2759"/>
<evidence type="ECO:0000256" key="2">
    <source>
        <dbReference type="ARBA" id="ARBA00023015"/>
    </source>
</evidence>
<dbReference type="OMA" id="MDNIACP"/>
<keyword evidence="8" id="KW-1185">Reference proteome</keyword>
<dbReference type="GeneID" id="102702501"/>
<reference evidence="7" key="2">
    <citation type="submission" date="2013-04" db="UniProtKB">
        <authorList>
            <consortium name="EnsemblPlants"/>
        </authorList>
    </citation>
    <scope>IDENTIFICATION</scope>
</reference>
<keyword evidence="3" id="KW-0804">Transcription</keyword>
<dbReference type="AlphaFoldDB" id="J3KVL1"/>
<dbReference type="SUPFAM" id="SSF47113">
    <property type="entry name" value="Histone-fold"/>
    <property type="match status" value="1"/>
</dbReference>
<feature type="domain" description="Core Histone H2A/H2B/H3" evidence="6">
    <location>
        <begin position="31"/>
        <end position="106"/>
    </location>
</feature>
<dbReference type="GO" id="GO:0006355">
    <property type="term" value="P:regulation of DNA-templated transcription"/>
    <property type="evidence" value="ECO:0007669"/>
    <property type="project" value="TreeGrafter"/>
</dbReference>
<dbReference type="GO" id="GO:0005634">
    <property type="term" value="C:nucleus"/>
    <property type="evidence" value="ECO:0007669"/>
    <property type="project" value="UniProtKB-SubCell"/>
</dbReference>
<dbReference type="PANTHER" id="PTHR10252">
    <property type="entry name" value="HISTONE-LIKE TRANSCRIPTION FACTOR CCAAT-RELATED"/>
    <property type="match status" value="1"/>
</dbReference>
<protein>
    <recommendedName>
        <fullName evidence="6">Core Histone H2A/H2B/H3 domain-containing protein</fullName>
    </recommendedName>
</protein>
<comment type="similarity">
    <text evidence="5">Belongs to the NFYC/HAP5 subunit family.</text>
</comment>
<dbReference type="FunFam" id="1.10.20.10:FF:000068">
    <property type="entry name" value="Nuclear factor Y transcription factor"/>
    <property type="match status" value="1"/>
</dbReference>
<dbReference type="Gramene" id="OB01G10170.1">
    <property type="protein sequence ID" value="OB01G10170.1"/>
    <property type="gene ID" value="OB01G10170"/>
</dbReference>
<dbReference type="Proteomes" id="UP000006038">
    <property type="component" value="Chromosome 1"/>
</dbReference>
<gene>
    <name evidence="7" type="primary">LOC102702501</name>
</gene>
<dbReference type="GO" id="GO:0046982">
    <property type="term" value="F:protein heterodimerization activity"/>
    <property type="evidence" value="ECO:0007669"/>
    <property type="project" value="InterPro"/>
</dbReference>
<organism evidence="7">
    <name type="scientific">Oryza brachyantha</name>
    <name type="common">malo sina</name>
    <dbReference type="NCBI Taxonomy" id="4533"/>
    <lineage>
        <taxon>Eukaryota</taxon>
        <taxon>Viridiplantae</taxon>
        <taxon>Streptophyta</taxon>
        <taxon>Embryophyta</taxon>
        <taxon>Tracheophyta</taxon>
        <taxon>Spermatophyta</taxon>
        <taxon>Magnoliopsida</taxon>
        <taxon>Liliopsida</taxon>
        <taxon>Poales</taxon>
        <taxon>Poaceae</taxon>
        <taxon>BOP clade</taxon>
        <taxon>Oryzoideae</taxon>
        <taxon>Oryzeae</taxon>
        <taxon>Oryzinae</taxon>
        <taxon>Oryza</taxon>
    </lineage>
</organism>
<dbReference type="KEGG" id="obr:102702501"/>
<evidence type="ECO:0000256" key="1">
    <source>
        <dbReference type="ARBA" id="ARBA00004123"/>
    </source>
</evidence>
<dbReference type="Gene3D" id="1.10.20.10">
    <property type="entry name" value="Histone, subunit A"/>
    <property type="match status" value="1"/>
</dbReference>
<comment type="subcellular location">
    <subcellularLocation>
        <location evidence="1">Nucleus</location>
    </subcellularLocation>
</comment>
<evidence type="ECO:0000259" key="6">
    <source>
        <dbReference type="Pfam" id="PF00125"/>
    </source>
</evidence>
<sequence>MEQTLDVCRLSRPPMPMAQQHMDEFWRDRQKDIETTKDFSEHVIPMARLKKIASSQKGNMMMTFDMPAFLSKMCELFVQELAIRAWACAQSHNRCIILDIDIAEAIASIESYDFLVDILHNHRAKYNSTPCSVPTTKRCRLVDQPSISHLPQQHQRPQFAPTYTSTIPMTPNLMPPISHYRPALFSSLPQEVSVLMAPTPNVNGSMLLVHNIANGLGLQGNNINVVTNNNVTDNTIDSSALLSTTNSPTLLESSGALLRTPNYDSYICMMGMINSSDASGSGTSNVVVANQTSLALPGHFDPTIILESLCPSFLPRDNDDMIVAMLEDAHNSNTMCVANDVVNDTAMVLNGQQDQHERETNAECDDQNEIYGNIDVETINATTTDGNKCSISWDELGMADDSLLETFLEELQLRKDDALDTGIALDKNSHFDDIVWSNPSTSNGNK</sequence>
<dbReference type="HOGENOM" id="CLU_656165_0_0_1"/>
<dbReference type="STRING" id="4533.J3KVL1"/>
<dbReference type="Pfam" id="PF00125">
    <property type="entry name" value="Histone"/>
    <property type="match status" value="1"/>
</dbReference>
<reference evidence="7" key="1">
    <citation type="journal article" date="2013" name="Nat. Commun.">
        <title>Whole-genome sequencing of Oryza brachyantha reveals mechanisms underlying Oryza genome evolution.</title>
        <authorList>
            <person name="Chen J."/>
            <person name="Huang Q."/>
            <person name="Gao D."/>
            <person name="Wang J."/>
            <person name="Lang Y."/>
            <person name="Liu T."/>
            <person name="Li B."/>
            <person name="Bai Z."/>
            <person name="Luis Goicoechea J."/>
            <person name="Liang C."/>
            <person name="Chen C."/>
            <person name="Zhang W."/>
            <person name="Sun S."/>
            <person name="Liao Y."/>
            <person name="Zhang X."/>
            <person name="Yang L."/>
            <person name="Song C."/>
            <person name="Wang M."/>
            <person name="Shi J."/>
            <person name="Liu G."/>
            <person name="Liu J."/>
            <person name="Zhou H."/>
            <person name="Zhou W."/>
            <person name="Yu Q."/>
            <person name="An N."/>
            <person name="Chen Y."/>
            <person name="Cai Q."/>
            <person name="Wang B."/>
            <person name="Liu B."/>
            <person name="Min J."/>
            <person name="Huang Y."/>
            <person name="Wu H."/>
            <person name="Li Z."/>
            <person name="Zhang Y."/>
            <person name="Yin Y."/>
            <person name="Song W."/>
            <person name="Jiang J."/>
            <person name="Jackson S.A."/>
            <person name="Wing R.A."/>
            <person name="Wang J."/>
            <person name="Chen M."/>
        </authorList>
    </citation>
    <scope>NUCLEOTIDE SEQUENCE [LARGE SCALE GENOMIC DNA]</scope>
    <source>
        <strain evidence="7">cv. IRGC 101232</strain>
    </source>
</reference>
<dbReference type="InterPro" id="IPR009072">
    <property type="entry name" value="Histone-fold"/>
</dbReference>
<dbReference type="RefSeq" id="XP_006643631.1">
    <property type="nucleotide sequence ID" value="XM_006643568.3"/>
</dbReference>
<accession>J3KVL1</accession>
<dbReference type="RefSeq" id="XP_040385914.1">
    <property type="nucleotide sequence ID" value="XM_040529980.1"/>
</dbReference>
<keyword evidence="4" id="KW-0539">Nucleus</keyword>
<dbReference type="eggNOG" id="KOG1657">
    <property type="taxonomic scope" value="Eukaryota"/>
</dbReference>
<evidence type="ECO:0000256" key="3">
    <source>
        <dbReference type="ARBA" id="ARBA00023163"/>
    </source>
</evidence>
<evidence type="ECO:0000313" key="8">
    <source>
        <dbReference type="Proteomes" id="UP000006038"/>
    </source>
</evidence>
<dbReference type="InterPro" id="IPR050568">
    <property type="entry name" value="Transcr_DNA_Rep_Reg"/>
</dbReference>
<evidence type="ECO:0000256" key="5">
    <source>
        <dbReference type="ARBA" id="ARBA00038129"/>
    </source>
</evidence>
<evidence type="ECO:0000313" key="7">
    <source>
        <dbReference type="EnsemblPlants" id="OB01G10170.1"/>
    </source>
</evidence>
<name>J3KVL1_ORYBR</name>
<keyword evidence="2" id="KW-0805">Transcription regulation</keyword>
<proteinExistence type="inferred from homology"/>
<dbReference type="GO" id="GO:0000976">
    <property type="term" value="F:transcription cis-regulatory region binding"/>
    <property type="evidence" value="ECO:0007669"/>
    <property type="project" value="TreeGrafter"/>
</dbReference>
<dbReference type="EnsemblPlants" id="OB01G10170.1">
    <property type="protein sequence ID" value="OB01G10170.1"/>
    <property type="gene ID" value="OB01G10170"/>
</dbReference>
<dbReference type="PANTHER" id="PTHR10252:SF143">
    <property type="entry name" value="OS01G0102400 PROTEIN"/>
    <property type="match status" value="1"/>
</dbReference>
<evidence type="ECO:0000256" key="4">
    <source>
        <dbReference type="ARBA" id="ARBA00023242"/>
    </source>
</evidence>